<dbReference type="BioCyc" id="MTUB1310114:G13A2-112-MONOMER"/>
<evidence type="ECO:0000256" key="4">
    <source>
        <dbReference type="SAM" id="Phobius"/>
    </source>
</evidence>
<evidence type="ECO:0000256" key="3">
    <source>
        <dbReference type="SAM" id="MobiDB-lite"/>
    </source>
</evidence>
<gene>
    <name evidence="6" type="ORF">J113_00710</name>
</gene>
<dbReference type="GO" id="GO:0055070">
    <property type="term" value="P:copper ion homeostasis"/>
    <property type="evidence" value="ECO:0007669"/>
    <property type="project" value="TreeGrafter"/>
</dbReference>
<organism evidence="6 7">
    <name type="scientific">Mycobacterium tuberculosis CAS/NITR204</name>
    <dbReference type="NCBI Taxonomy" id="1310114"/>
    <lineage>
        <taxon>Bacteria</taxon>
        <taxon>Bacillati</taxon>
        <taxon>Actinomycetota</taxon>
        <taxon>Actinomycetes</taxon>
        <taxon>Mycobacteriales</taxon>
        <taxon>Mycobacteriaceae</taxon>
        <taxon>Mycobacterium</taxon>
        <taxon>Mycobacterium tuberculosis complex</taxon>
    </lineage>
</organism>
<keyword evidence="4" id="KW-1133">Transmembrane helix</keyword>
<evidence type="ECO:0000256" key="1">
    <source>
        <dbReference type="ARBA" id="ARBA00022723"/>
    </source>
</evidence>
<dbReference type="EMBL" id="CP005386">
    <property type="protein sequence ID" value="AGL25566.1"/>
    <property type="molecule type" value="Genomic_DNA"/>
</dbReference>
<dbReference type="KEGG" id="mtuc:J113_00710"/>
<dbReference type="Pfam" id="PF00403">
    <property type="entry name" value="HMA"/>
    <property type="match status" value="1"/>
</dbReference>
<name>R4MCB7_MYCTX</name>
<evidence type="ECO:0000313" key="6">
    <source>
        <dbReference type="EMBL" id="AGL25566.1"/>
    </source>
</evidence>
<sequence length="292" mass="31015">MAAPVVGDADLQSVRRIRLDVSGMSCAACASRVETKLNKIPGVRASVNFATRVATIDAVGMAADELCGVVEKAGYHAAPHTETTVLDKRTKDPDGAHARRLLRRLLVRGVRAAGDLSTLFAIVPSARVPGWGYILTALAAPVVTWAAWPFHSVALRNARHRTTSMETLISVGIVAATAWSLSSVFGDQPPREGSGIWRAILNSDSIYLEVAAGVTVFVLAGRYFEARAKSKAGSALRALAELGAKNVAVLLPDGAELVIPASELKKRQRFVTRPGEPSQLTESLSTAARRSI</sequence>
<feature type="transmembrane region" description="Helical" evidence="4">
    <location>
        <begin position="130"/>
        <end position="148"/>
    </location>
</feature>
<dbReference type="PANTHER" id="PTHR43520">
    <property type="entry name" value="ATP7, ISOFORM B"/>
    <property type="match status" value="1"/>
</dbReference>
<keyword evidence="4" id="KW-0472">Membrane</keyword>
<dbReference type="GO" id="GO:0043682">
    <property type="term" value="F:P-type divalent copper transporter activity"/>
    <property type="evidence" value="ECO:0007669"/>
    <property type="project" value="TreeGrafter"/>
</dbReference>
<keyword evidence="4" id="KW-0812">Transmembrane</keyword>
<accession>R4MCB7</accession>
<feature type="transmembrane region" description="Helical" evidence="4">
    <location>
        <begin position="206"/>
        <end position="224"/>
    </location>
</feature>
<evidence type="ECO:0000313" key="7">
    <source>
        <dbReference type="Proteomes" id="UP000013548"/>
    </source>
</evidence>
<dbReference type="GO" id="GO:0016020">
    <property type="term" value="C:membrane"/>
    <property type="evidence" value="ECO:0007669"/>
    <property type="project" value="InterPro"/>
</dbReference>
<keyword evidence="2" id="KW-1278">Translocase</keyword>
<feature type="region of interest" description="Disordered" evidence="3">
    <location>
        <begin position="270"/>
        <end position="292"/>
    </location>
</feature>
<dbReference type="PANTHER" id="PTHR43520:SF8">
    <property type="entry name" value="P-TYPE CU(+) TRANSPORTER"/>
    <property type="match status" value="1"/>
</dbReference>
<dbReference type="Gene3D" id="3.30.70.100">
    <property type="match status" value="1"/>
</dbReference>
<evidence type="ECO:0000256" key="2">
    <source>
        <dbReference type="ARBA" id="ARBA00022967"/>
    </source>
</evidence>
<proteinExistence type="predicted"/>
<keyword evidence="1" id="KW-0479">Metal-binding</keyword>
<dbReference type="FunFam" id="3.30.70.100:FF:000005">
    <property type="entry name" value="Copper-exporting P-type ATPase A"/>
    <property type="match status" value="1"/>
</dbReference>
<dbReference type="AlphaFoldDB" id="R4MCB7"/>
<evidence type="ECO:0000259" key="5">
    <source>
        <dbReference type="PROSITE" id="PS50846"/>
    </source>
</evidence>
<dbReference type="SUPFAM" id="SSF55008">
    <property type="entry name" value="HMA, heavy metal-associated domain"/>
    <property type="match status" value="1"/>
</dbReference>
<protein>
    <submittedName>
        <fullName evidence="6">ATPase P</fullName>
    </submittedName>
</protein>
<dbReference type="PRINTS" id="PR00940">
    <property type="entry name" value="CATPATPASEA"/>
</dbReference>
<dbReference type="HOGENOM" id="CLU_978336_0_0_11"/>
<dbReference type="GO" id="GO:0005507">
    <property type="term" value="F:copper ion binding"/>
    <property type="evidence" value="ECO:0007669"/>
    <property type="project" value="TreeGrafter"/>
</dbReference>
<dbReference type="PATRIC" id="fig|1310114.3.peg.155"/>
<dbReference type="InterPro" id="IPR006121">
    <property type="entry name" value="HMA_dom"/>
</dbReference>
<dbReference type="PROSITE" id="PS50846">
    <property type="entry name" value="HMA_2"/>
    <property type="match status" value="1"/>
</dbReference>
<dbReference type="PROSITE" id="PS01047">
    <property type="entry name" value="HMA_1"/>
    <property type="match status" value="1"/>
</dbReference>
<dbReference type="Proteomes" id="UP000013548">
    <property type="component" value="Chromosome"/>
</dbReference>
<reference evidence="6 7" key="1">
    <citation type="journal article" date="2013" name="Genome Announc.">
        <title>Whole-Genome Sequences of Four Clinical Isolates of Mycobacterium tuberculosis from Tamil Nadu, South India.</title>
        <authorList>
            <person name="Narayanan S."/>
            <person name="Deshpande U."/>
        </authorList>
    </citation>
    <scope>NUCLEOTIDE SEQUENCE [LARGE SCALE GENOMIC DNA]</scope>
    <source>
        <strain evidence="6 7">CAS/NITR204</strain>
    </source>
</reference>
<dbReference type="InterPro" id="IPR036163">
    <property type="entry name" value="HMA_dom_sf"/>
</dbReference>
<dbReference type="CDD" id="cd00371">
    <property type="entry name" value="HMA"/>
    <property type="match status" value="1"/>
</dbReference>
<feature type="transmembrane region" description="Helical" evidence="4">
    <location>
        <begin position="168"/>
        <end position="186"/>
    </location>
</feature>
<feature type="compositionally biased region" description="Polar residues" evidence="3">
    <location>
        <begin position="278"/>
        <end position="292"/>
    </location>
</feature>
<dbReference type="InterPro" id="IPR000579">
    <property type="entry name" value="Cation-trans_P-type_ATPase_A/B"/>
</dbReference>
<dbReference type="InterPro" id="IPR017969">
    <property type="entry name" value="Heavy-metal-associated_CS"/>
</dbReference>
<feature type="domain" description="HMA" evidence="5">
    <location>
        <begin position="15"/>
        <end position="78"/>
    </location>
</feature>